<evidence type="ECO:0000313" key="2">
    <source>
        <dbReference type="EMBL" id="TNJ62237.1"/>
    </source>
</evidence>
<evidence type="ECO:0000313" key="3">
    <source>
        <dbReference type="Proteomes" id="UP000307943"/>
    </source>
</evidence>
<name>A0A5C4T1U7_9BACL</name>
<dbReference type="RefSeq" id="WP_139606266.1">
    <property type="nucleotide sequence ID" value="NZ_VDCQ01000063.1"/>
</dbReference>
<accession>A0A5C4T1U7</accession>
<protein>
    <recommendedName>
        <fullName evidence="4">DUF4352 domain-containing protein</fullName>
    </recommendedName>
</protein>
<gene>
    <name evidence="2" type="ORF">FE784_31620</name>
</gene>
<dbReference type="Proteomes" id="UP000307943">
    <property type="component" value="Unassembled WGS sequence"/>
</dbReference>
<evidence type="ECO:0000256" key="1">
    <source>
        <dbReference type="SAM" id="SignalP"/>
    </source>
</evidence>
<comment type="caution">
    <text evidence="2">The sequence shown here is derived from an EMBL/GenBank/DDBJ whole genome shotgun (WGS) entry which is preliminary data.</text>
</comment>
<reference evidence="2 3" key="1">
    <citation type="submission" date="2019-05" db="EMBL/GenBank/DDBJ databases">
        <title>We sequenced the genome of Paenibacillus hemerocallicola KCTC 33185 for further insight into its adaptation and study the phylogeny of Paenibacillus.</title>
        <authorList>
            <person name="Narsing Rao M.P."/>
        </authorList>
    </citation>
    <scope>NUCLEOTIDE SEQUENCE [LARGE SCALE GENOMIC DNA]</scope>
    <source>
        <strain evidence="2 3">KCTC 33185</strain>
    </source>
</reference>
<keyword evidence="1" id="KW-0732">Signal</keyword>
<dbReference type="OrthoDB" id="2545931at2"/>
<sequence>MKKTFRITIAASLLTAMLSVPGMTASASAEAGAATASAQPAAVYALAEQLQVELKSALNERLTGGNRIGIVLRANNTGDTVKRLADYELLVRMRDGTEYALQPSAANAKAVQPKTSADLGYLATIDRTDDAEITEVLLKEVDYYVYPKKETLLLSIPIVSRPWNGSEGAVAIDPTVSQAWKEAFSFPSLQSPISYKPVSIQKDMTEKGTVYVVQLLAANTADYRVLVPDFTIDGRSDSKVFAGSRVEQEQVALEAREEKYIHYAIPTDTDTILSGLNVLTTESFLDAAGSAPVSYKVGRLHIQLSASPGSGSYPTYTFGDKIELDAKNKLIHPDLQLTLVGLPINDNTEEGTKTVTATFLLTNNGDSPIPIPAFQSGLLSSDGFHYDGSRQTAGGTPLLPKESVTVNYSFTLPATETGQGLVLKIEDAVTTAPYKSTIAAYQVEAVPYVTKDQFNLYPFRIGVKSNSTNFIFNPQTMEYSYMGNYDLTIEREPGVRVDQTFPALLFELHDGSDRLVASSTNPLTGTGRLVSGINKIRFTGTTQSFDYPLTLKIYEVFKTDTGESKRLLTQMVQ</sequence>
<proteinExistence type="predicted"/>
<feature type="signal peptide" evidence="1">
    <location>
        <begin position="1"/>
        <end position="27"/>
    </location>
</feature>
<dbReference type="EMBL" id="VDCQ01000063">
    <property type="protein sequence ID" value="TNJ62237.1"/>
    <property type="molecule type" value="Genomic_DNA"/>
</dbReference>
<evidence type="ECO:0008006" key="4">
    <source>
        <dbReference type="Google" id="ProtNLM"/>
    </source>
</evidence>
<feature type="chain" id="PRO_5023135956" description="DUF4352 domain-containing protein" evidence="1">
    <location>
        <begin position="28"/>
        <end position="573"/>
    </location>
</feature>
<organism evidence="2 3">
    <name type="scientific">Paenibacillus hemerocallicola</name>
    <dbReference type="NCBI Taxonomy" id="1172614"/>
    <lineage>
        <taxon>Bacteria</taxon>
        <taxon>Bacillati</taxon>
        <taxon>Bacillota</taxon>
        <taxon>Bacilli</taxon>
        <taxon>Bacillales</taxon>
        <taxon>Paenibacillaceae</taxon>
        <taxon>Paenibacillus</taxon>
    </lineage>
</organism>
<dbReference type="AlphaFoldDB" id="A0A5C4T1U7"/>
<keyword evidence="3" id="KW-1185">Reference proteome</keyword>